<reference evidence="3 4" key="1">
    <citation type="journal article" date="2024" name="Chem. Sci.">
        <title>Discovery of megapolipeptins by genome mining of a Burkholderiales bacteria collection.</title>
        <authorList>
            <person name="Paulo B.S."/>
            <person name="Recchia M.J.J."/>
            <person name="Lee S."/>
            <person name="Fergusson C.H."/>
            <person name="Romanowski S.B."/>
            <person name="Hernandez A."/>
            <person name="Krull N."/>
            <person name="Liu D.Y."/>
            <person name="Cavanagh H."/>
            <person name="Bos A."/>
            <person name="Gray C.A."/>
            <person name="Murphy B.T."/>
            <person name="Linington R.G."/>
            <person name="Eustaquio A.S."/>
        </authorList>
    </citation>
    <scope>NUCLEOTIDE SEQUENCE [LARGE SCALE GENOMIC DNA]</scope>
    <source>
        <strain evidence="3 4">RL21-008-BIB-A</strain>
    </source>
</reference>
<dbReference type="CDD" id="cd01610">
    <property type="entry name" value="PAP2_like"/>
    <property type="match status" value="1"/>
</dbReference>
<name>A0ABW9A6T4_9BURK</name>
<feature type="transmembrane region" description="Helical" evidence="1">
    <location>
        <begin position="58"/>
        <end position="79"/>
    </location>
</feature>
<feature type="transmembrane region" description="Helical" evidence="1">
    <location>
        <begin position="145"/>
        <end position="162"/>
    </location>
</feature>
<gene>
    <name evidence="3" type="ORF">PQR62_05245</name>
</gene>
<protein>
    <submittedName>
        <fullName evidence="3">Phosphatase PAP2 family protein</fullName>
    </submittedName>
</protein>
<evidence type="ECO:0000313" key="4">
    <source>
        <dbReference type="Proteomes" id="UP001629246"/>
    </source>
</evidence>
<dbReference type="SMART" id="SM00014">
    <property type="entry name" value="acidPPc"/>
    <property type="match status" value="1"/>
</dbReference>
<dbReference type="Proteomes" id="UP001629246">
    <property type="component" value="Unassembled WGS sequence"/>
</dbReference>
<feature type="transmembrane region" description="Helical" evidence="1">
    <location>
        <begin position="85"/>
        <end position="108"/>
    </location>
</feature>
<dbReference type="InterPro" id="IPR000326">
    <property type="entry name" value="PAP2/HPO"/>
</dbReference>
<feature type="domain" description="Phosphatidic acid phosphatase type 2/haloperoxidase" evidence="2">
    <location>
        <begin position="62"/>
        <end position="162"/>
    </location>
</feature>
<evidence type="ECO:0000256" key="1">
    <source>
        <dbReference type="SAM" id="Phobius"/>
    </source>
</evidence>
<organism evidence="3 4">
    <name type="scientific">Herbaspirillum lusitanum</name>
    <dbReference type="NCBI Taxonomy" id="213312"/>
    <lineage>
        <taxon>Bacteria</taxon>
        <taxon>Pseudomonadati</taxon>
        <taxon>Pseudomonadota</taxon>
        <taxon>Betaproteobacteria</taxon>
        <taxon>Burkholderiales</taxon>
        <taxon>Oxalobacteraceae</taxon>
        <taxon>Herbaspirillum</taxon>
    </lineage>
</organism>
<keyword evidence="4" id="KW-1185">Reference proteome</keyword>
<dbReference type="Pfam" id="PF01569">
    <property type="entry name" value="PAP2"/>
    <property type="match status" value="1"/>
</dbReference>
<keyword evidence="1" id="KW-1133">Transmembrane helix</keyword>
<dbReference type="Gene3D" id="1.20.144.10">
    <property type="entry name" value="Phosphatidic acid phosphatase type 2/haloperoxidase"/>
    <property type="match status" value="1"/>
</dbReference>
<dbReference type="SUPFAM" id="SSF48317">
    <property type="entry name" value="Acid phosphatase/Vanadium-dependent haloperoxidase"/>
    <property type="match status" value="1"/>
</dbReference>
<evidence type="ECO:0000259" key="2">
    <source>
        <dbReference type="SMART" id="SM00014"/>
    </source>
</evidence>
<keyword evidence="1" id="KW-0472">Membrane</keyword>
<proteinExistence type="predicted"/>
<dbReference type="EMBL" id="JAQQFM010000002">
    <property type="protein sequence ID" value="MFL9923655.1"/>
    <property type="molecule type" value="Genomic_DNA"/>
</dbReference>
<dbReference type="InterPro" id="IPR036938">
    <property type="entry name" value="PAP2/HPO_sf"/>
</dbReference>
<feature type="transmembrane region" description="Helical" evidence="1">
    <location>
        <begin position="20"/>
        <end position="46"/>
    </location>
</feature>
<feature type="transmembrane region" description="Helical" evidence="1">
    <location>
        <begin position="120"/>
        <end position="139"/>
    </location>
</feature>
<keyword evidence="1" id="KW-0812">Transmembrane</keyword>
<comment type="caution">
    <text evidence="3">The sequence shown here is derived from an EMBL/GenBank/DDBJ whole genome shotgun (WGS) entry which is preliminary data.</text>
</comment>
<dbReference type="RefSeq" id="WP_408155501.1">
    <property type="nucleotide sequence ID" value="NZ_JAQQFM010000002.1"/>
</dbReference>
<sequence>MASQYCNLLAQLFTYWTWFMFWWHTVTFLGDSAFTVPCALAIAIWLSINGLWKQTVRWLLCFGVAMALVVVTKLLFMGWNIAPPFINFTGISGHSASATAVYLTAAFLFSNEKSERTRMLVIAAAIVFSIVIGLSRLAIKVHSESEVVIGLLTGAVAAWCFCRAFDGSKRTLRGKYVFVALSVFMLMGTTGKPAPTQGFLQDVAQMLSGRDMVYYRTIPL</sequence>
<feature type="transmembrane region" description="Helical" evidence="1">
    <location>
        <begin position="174"/>
        <end position="191"/>
    </location>
</feature>
<accession>A0ABW9A6T4</accession>
<evidence type="ECO:0000313" key="3">
    <source>
        <dbReference type="EMBL" id="MFL9923655.1"/>
    </source>
</evidence>